<dbReference type="InterPro" id="IPR050259">
    <property type="entry name" value="SDR"/>
</dbReference>
<dbReference type="GO" id="GO:0003858">
    <property type="term" value="F:3-hydroxybutyrate dehydrogenase activity"/>
    <property type="evidence" value="ECO:0007669"/>
    <property type="project" value="UniProtKB-EC"/>
</dbReference>
<reference evidence="3 4" key="1">
    <citation type="submission" date="2022-03" db="EMBL/GenBank/DDBJ databases">
        <authorList>
            <person name="Brunel B."/>
        </authorList>
    </citation>
    <scope>NUCLEOTIDE SEQUENCE [LARGE SCALE GENOMIC DNA]</scope>
    <source>
        <strain evidence="3">STM5069sample</strain>
    </source>
</reference>
<proteinExistence type="inferred from homology"/>
<dbReference type="InterPro" id="IPR011294">
    <property type="entry name" value="3-OHbutyrate_DH"/>
</dbReference>
<dbReference type="Proteomes" id="UP001153050">
    <property type="component" value="Unassembled WGS sequence"/>
</dbReference>
<sequence>MHSQNEISSYKHASGGGRLLNKVAVITGAASGIGKEIALSFAREGAKVVIADLDQNAAQKAASEIDPMGECALGVGMDVSNEEQVESGMAQAIETFGRLDILISNAGVQIVAPLVEFEFDKWKRLLSIHLDGAFLTTRAALRQMYRQKGGSIIYMGSVHSKEASPLKAPYVTAKHGLVGLAKVVAKEGAAHGVRANLICPGFVRTPLVDKQIPEQARELGISEADVIKTMMLKETVDGEFTTVQDVAETALFLAAFPSNALTGQSMVVSHGWFMQ</sequence>
<dbReference type="PANTHER" id="PTHR42879:SF2">
    <property type="entry name" value="3-OXOACYL-[ACYL-CARRIER-PROTEIN] REDUCTASE FABG"/>
    <property type="match status" value="1"/>
</dbReference>
<dbReference type="PRINTS" id="PR00080">
    <property type="entry name" value="SDRFAMILY"/>
</dbReference>
<dbReference type="InterPro" id="IPR036291">
    <property type="entry name" value="NAD(P)-bd_dom_sf"/>
</dbReference>
<dbReference type="NCBIfam" id="NF009931">
    <property type="entry name" value="PRK13394.1"/>
    <property type="match status" value="1"/>
</dbReference>
<keyword evidence="4" id="KW-1185">Reference proteome</keyword>
<gene>
    <name evidence="3" type="primary">bdhA</name>
    <name evidence="3" type="ORF">MES5069_1000006</name>
</gene>
<dbReference type="RefSeq" id="WP_254016405.1">
    <property type="nucleotide sequence ID" value="NZ_CAKXZT010000003.1"/>
</dbReference>
<dbReference type="PRINTS" id="PR00081">
    <property type="entry name" value="GDHRDH"/>
</dbReference>
<dbReference type="InterPro" id="IPR020904">
    <property type="entry name" value="Sc_DH/Rdtase_CS"/>
</dbReference>
<protein>
    <submittedName>
        <fullName evidence="3">D-beta-hydroxybutyrate dehydrogenase</fullName>
        <ecNumber evidence="3">1.1.1.30</ecNumber>
    </submittedName>
</protein>
<comment type="caution">
    <text evidence="3">The sequence shown here is derived from an EMBL/GenBank/DDBJ whole genome shotgun (WGS) entry which is preliminary data.</text>
</comment>
<dbReference type="NCBIfam" id="NF009093">
    <property type="entry name" value="PRK12429.1"/>
    <property type="match status" value="1"/>
</dbReference>
<dbReference type="Gene3D" id="3.40.50.720">
    <property type="entry name" value="NAD(P)-binding Rossmann-like Domain"/>
    <property type="match status" value="1"/>
</dbReference>
<keyword evidence="3" id="KW-0560">Oxidoreductase</keyword>
<dbReference type="EMBL" id="CAKXZT010000003">
    <property type="protein sequence ID" value="CAH2395190.1"/>
    <property type="molecule type" value="Genomic_DNA"/>
</dbReference>
<evidence type="ECO:0000313" key="3">
    <source>
        <dbReference type="EMBL" id="CAH2395190.1"/>
    </source>
</evidence>
<comment type="similarity">
    <text evidence="1 2">Belongs to the short-chain dehydrogenases/reductases (SDR) family.</text>
</comment>
<dbReference type="Pfam" id="PF00106">
    <property type="entry name" value="adh_short"/>
    <property type="match status" value="1"/>
</dbReference>
<name>A0ABM9DF60_9HYPH</name>
<evidence type="ECO:0000256" key="1">
    <source>
        <dbReference type="ARBA" id="ARBA00006484"/>
    </source>
</evidence>
<evidence type="ECO:0000313" key="4">
    <source>
        <dbReference type="Proteomes" id="UP001153050"/>
    </source>
</evidence>
<evidence type="ECO:0000256" key="2">
    <source>
        <dbReference type="RuleBase" id="RU000363"/>
    </source>
</evidence>
<dbReference type="PANTHER" id="PTHR42879">
    <property type="entry name" value="3-OXOACYL-(ACYL-CARRIER-PROTEIN) REDUCTASE"/>
    <property type="match status" value="1"/>
</dbReference>
<dbReference type="EC" id="1.1.1.30" evidence="3"/>
<accession>A0ABM9DF60</accession>
<organism evidence="3 4">
    <name type="scientific">Mesorhizobium escarrei</name>
    <dbReference type="NCBI Taxonomy" id="666018"/>
    <lineage>
        <taxon>Bacteria</taxon>
        <taxon>Pseudomonadati</taxon>
        <taxon>Pseudomonadota</taxon>
        <taxon>Alphaproteobacteria</taxon>
        <taxon>Hyphomicrobiales</taxon>
        <taxon>Phyllobacteriaceae</taxon>
        <taxon>Mesorhizobium</taxon>
    </lineage>
</organism>
<dbReference type="NCBIfam" id="TIGR01963">
    <property type="entry name" value="PHB_DH"/>
    <property type="match status" value="1"/>
</dbReference>
<dbReference type="PROSITE" id="PS00061">
    <property type="entry name" value="ADH_SHORT"/>
    <property type="match status" value="1"/>
</dbReference>
<dbReference type="InterPro" id="IPR002347">
    <property type="entry name" value="SDR_fam"/>
</dbReference>
<dbReference type="SUPFAM" id="SSF51735">
    <property type="entry name" value="NAD(P)-binding Rossmann-fold domains"/>
    <property type="match status" value="1"/>
</dbReference>